<dbReference type="RefSeq" id="WP_073263355.1">
    <property type="nucleotide sequence ID" value="NZ_FRCS01000015.1"/>
</dbReference>
<keyword evidence="2" id="KW-0808">Transferase</keyword>
<reference evidence="4 5" key="1">
    <citation type="submission" date="2016-11" db="EMBL/GenBank/DDBJ databases">
        <authorList>
            <person name="Jaros S."/>
            <person name="Januszkiewicz K."/>
            <person name="Wedrychowicz H."/>
        </authorList>
    </citation>
    <scope>NUCLEOTIDE SEQUENCE [LARGE SCALE GENOMIC DNA]</scope>
    <source>
        <strain evidence="4 5">DSM 46144</strain>
    </source>
</reference>
<dbReference type="GO" id="GO:0032259">
    <property type="term" value="P:methylation"/>
    <property type="evidence" value="ECO:0007669"/>
    <property type="project" value="UniProtKB-KW"/>
</dbReference>
<dbReference type="InterPro" id="IPR029063">
    <property type="entry name" value="SAM-dependent_MTases_sf"/>
</dbReference>
<dbReference type="OrthoDB" id="3457715at2"/>
<dbReference type="SUPFAM" id="SSF53335">
    <property type="entry name" value="S-adenosyl-L-methionine-dependent methyltransferases"/>
    <property type="match status" value="1"/>
</dbReference>
<dbReference type="NCBIfam" id="NF040568">
    <property type="entry name" value="SCO2525_fam"/>
    <property type="match status" value="1"/>
</dbReference>
<keyword evidence="3" id="KW-0949">S-adenosyl-L-methionine</keyword>
<evidence type="ECO:0000256" key="1">
    <source>
        <dbReference type="ARBA" id="ARBA00022603"/>
    </source>
</evidence>
<evidence type="ECO:0000313" key="4">
    <source>
        <dbReference type="EMBL" id="SHN46400.1"/>
    </source>
</evidence>
<dbReference type="EMBL" id="FRCS01000015">
    <property type="protein sequence ID" value="SHN46400.1"/>
    <property type="molecule type" value="Genomic_DNA"/>
</dbReference>
<sequence>MTQDDRSGAGPAVRNADADWDRFDPSSYVDDNYLQVRDDDRHILRVVRDFFTDAGFRRGRFGIRRGERTAVDVGTGANLYPALAMLPFVDRLVLVERGAANVAWLDRQQAEFDDNWLLFWNELTTRRPYRRVRDPRQLFRQKAHIRHDDLFRLKGRQYDLGTMFFVAESLSTKEAEFIGAMESFVGSLRQGAPFATSHMENSHGYSVHGVPFPAHAVDKAAVEDVLTRVATDVSVQRVPYGADGSLREGHEAMIVATGRAGPRAVRE</sequence>
<dbReference type="Proteomes" id="UP000184440">
    <property type="component" value="Unassembled WGS sequence"/>
</dbReference>
<organism evidence="4 5">
    <name type="scientific">Cryptosporangium aurantiacum</name>
    <dbReference type="NCBI Taxonomy" id="134849"/>
    <lineage>
        <taxon>Bacteria</taxon>
        <taxon>Bacillati</taxon>
        <taxon>Actinomycetota</taxon>
        <taxon>Actinomycetes</taxon>
        <taxon>Cryptosporangiales</taxon>
        <taxon>Cryptosporangiaceae</taxon>
        <taxon>Cryptosporangium</taxon>
    </lineage>
</organism>
<gene>
    <name evidence="4" type="ORF">SAMN05443668_11587</name>
</gene>
<dbReference type="PROSITE" id="PS51681">
    <property type="entry name" value="SAM_MT_NNMT_PNMT_TEMT"/>
    <property type="match status" value="1"/>
</dbReference>
<keyword evidence="5" id="KW-1185">Reference proteome</keyword>
<accession>A0A1M7RJS8</accession>
<evidence type="ECO:0000256" key="2">
    <source>
        <dbReference type="ARBA" id="ARBA00022679"/>
    </source>
</evidence>
<dbReference type="AlphaFoldDB" id="A0A1M7RJS8"/>
<proteinExistence type="predicted"/>
<name>A0A1M7RJS8_9ACTN</name>
<evidence type="ECO:0000313" key="5">
    <source>
        <dbReference type="Proteomes" id="UP000184440"/>
    </source>
</evidence>
<dbReference type="Gene3D" id="3.40.50.150">
    <property type="entry name" value="Vaccinia Virus protein VP39"/>
    <property type="match status" value="1"/>
</dbReference>
<dbReference type="InterPro" id="IPR000940">
    <property type="entry name" value="NNMT_TEMT_trans"/>
</dbReference>
<evidence type="ECO:0008006" key="6">
    <source>
        <dbReference type="Google" id="ProtNLM"/>
    </source>
</evidence>
<protein>
    <recommendedName>
        <fullName evidence="6">NNMT/PNMT/TEMT family protein</fullName>
    </recommendedName>
</protein>
<keyword evidence="1" id="KW-0489">Methyltransferase</keyword>
<evidence type="ECO:0000256" key="3">
    <source>
        <dbReference type="ARBA" id="ARBA00022691"/>
    </source>
</evidence>
<dbReference type="GO" id="GO:0008168">
    <property type="term" value="F:methyltransferase activity"/>
    <property type="evidence" value="ECO:0007669"/>
    <property type="project" value="UniProtKB-KW"/>
</dbReference>